<accession>A0A1F7IAC9</accession>
<keyword evidence="1" id="KW-1133">Transmembrane helix</keyword>
<sequence>MKQLEKKILKKIYFFETQQTFLQLFLRILAMVSFFLAGIIWIYYIVQELIYQQTLDIFEIFREDLMIIRENFWEVIGIFTEESPILEIMLAIGTLVISVYLIVKFIVNFVKIKNKLNSLIKFWFAR</sequence>
<comment type="caution">
    <text evidence="2">The sequence shown here is derived from an EMBL/GenBank/DDBJ whole genome shotgun (WGS) entry which is preliminary data.</text>
</comment>
<reference evidence="2 3" key="1">
    <citation type="journal article" date="2016" name="Nat. Commun.">
        <title>Thousands of microbial genomes shed light on interconnected biogeochemical processes in an aquifer system.</title>
        <authorList>
            <person name="Anantharaman K."/>
            <person name="Brown C.T."/>
            <person name="Hug L.A."/>
            <person name="Sharon I."/>
            <person name="Castelle C.J."/>
            <person name="Probst A.J."/>
            <person name="Thomas B.C."/>
            <person name="Singh A."/>
            <person name="Wilkins M.J."/>
            <person name="Karaoz U."/>
            <person name="Brodie E.L."/>
            <person name="Williams K.H."/>
            <person name="Hubbard S.S."/>
            <person name="Banfield J.F."/>
        </authorList>
    </citation>
    <scope>NUCLEOTIDE SEQUENCE [LARGE SCALE GENOMIC DNA]</scope>
</reference>
<keyword evidence="1" id="KW-0812">Transmembrane</keyword>
<organism evidence="2 3">
    <name type="scientific">Candidatus Roizmanbacteria bacterium RIFCSPLOWO2_01_FULL_35_13</name>
    <dbReference type="NCBI Taxonomy" id="1802055"/>
    <lineage>
        <taxon>Bacteria</taxon>
        <taxon>Candidatus Roizmaniibacteriota</taxon>
    </lineage>
</organism>
<dbReference type="EMBL" id="MGAF01000034">
    <property type="protein sequence ID" value="OGK40282.1"/>
    <property type="molecule type" value="Genomic_DNA"/>
</dbReference>
<evidence type="ECO:0000256" key="1">
    <source>
        <dbReference type="SAM" id="Phobius"/>
    </source>
</evidence>
<evidence type="ECO:0000313" key="2">
    <source>
        <dbReference type="EMBL" id="OGK40282.1"/>
    </source>
</evidence>
<evidence type="ECO:0000313" key="3">
    <source>
        <dbReference type="Proteomes" id="UP000179270"/>
    </source>
</evidence>
<proteinExistence type="predicted"/>
<name>A0A1F7IAC9_9BACT</name>
<keyword evidence="1" id="KW-0472">Membrane</keyword>
<feature type="transmembrane region" description="Helical" evidence="1">
    <location>
        <begin position="88"/>
        <end position="107"/>
    </location>
</feature>
<dbReference type="AlphaFoldDB" id="A0A1F7IAC9"/>
<dbReference type="STRING" id="1802055.A3A74_07290"/>
<feature type="transmembrane region" description="Helical" evidence="1">
    <location>
        <begin position="21"/>
        <end position="46"/>
    </location>
</feature>
<gene>
    <name evidence="2" type="ORF">A3A74_07290</name>
</gene>
<protein>
    <submittedName>
        <fullName evidence="2">Uncharacterized protein</fullName>
    </submittedName>
</protein>
<dbReference type="Proteomes" id="UP000179270">
    <property type="component" value="Unassembled WGS sequence"/>
</dbReference>